<evidence type="ECO:0000313" key="2">
    <source>
        <dbReference type="EMBL" id="OAF64047.1"/>
    </source>
</evidence>
<comment type="caution">
    <text evidence="2">The sequence shown here is derived from an EMBL/GenBank/DDBJ whole genome shotgun (WGS) entry which is preliminary data.</text>
</comment>
<dbReference type="EMBL" id="LWCA01002186">
    <property type="protein sequence ID" value="OAF64047.1"/>
    <property type="molecule type" value="Genomic_DNA"/>
</dbReference>
<keyword evidence="1" id="KW-0812">Transmembrane</keyword>
<dbReference type="InterPro" id="IPR036278">
    <property type="entry name" value="Sialidase_sf"/>
</dbReference>
<keyword evidence="3" id="KW-1185">Reference proteome</keyword>
<keyword evidence="1" id="KW-0472">Membrane</keyword>
<feature type="transmembrane region" description="Helical" evidence="1">
    <location>
        <begin position="343"/>
        <end position="369"/>
    </location>
</feature>
<reference evidence="2 3" key="1">
    <citation type="submission" date="2016-04" db="EMBL/GenBank/DDBJ databases">
        <title>The genome of Intoshia linei affirms orthonectids as highly simplified spiralians.</title>
        <authorList>
            <person name="Mikhailov K.V."/>
            <person name="Slusarev G.S."/>
            <person name="Nikitin M.A."/>
            <person name="Logacheva M.D."/>
            <person name="Penin A."/>
            <person name="Aleoshin V."/>
            <person name="Panchin Y.V."/>
        </authorList>
    </citation>
    <scope>NUCLEOTIDE SEQUENCE [LARGE SCALE GENOMIC DNA]</scope>
    <source>
        <strain evidence="2">Intl2013</strain>
        <tissue evidence="2">Whole animal</tissue>
    </source>
</reference>
<keyword evidence="1" id="KW-1133">Transmembrane helix</keyword>
<dbReference type="Proteomes" id="UP000078046">
    <property type="component" value="Unassembled WGS sequence"/>
</dbReference>
<evidence type="ECO:0000256" key="1">
    <source>
        <dbReference type="SAM" id="Phobius"/>
    </source>
</evidence>
<evidence type="ECO:0000313" key="3">
    <source>
        <dbReference type="Proteomes" id="UP000078046"/>
    </source>
</evidence>
<name>A0A177APV1_9BILA</name>
<sequence length="377" mass="44294">NNKYISYKRVHPSLTLAIDENVKVSKIFFGSYFITFIQNKCETYISKDYGDTWKKLKIQKLPCIGKIKGNGKCNFMYAKNISFELNARKTVDHVTYFSFDFGETWKVMFIHSIIGILPIRLHGFCNYVAYNKNIVLFTFDGARNWITLQKSPAIEKLTSFLFINSENVKIFTDKNIKKLVYYSILKSNQVFYSQFGENVKQCQIHVPTIFDCNNPFIQDQKESVVNKICYYDQKVLSRHRNSKCQCNTIDFQCHFDFNRNIKNNLCDPLNSVKNHKNNVCIGNKMQKTYIRGMEKVNDQLYYDKYCFINIIGVMKIDEHNSSCDYIEKYIKLNQFSVKTKPNYALIISFSVICGIILICKLLLFLYFVIEGRIKLFK</sequence>
<gene>
    <name evidence="2" type="ORF">A3Q56_08206</name>
</gene>
<protein>
    <submittedName>
        <fullName evidence="2">Uncharacterized protein</fullName>
    </submittedName>
</protein>
<organism evidence="2 3">
    <name type="scientific">Intoshia linei</name>
    <dbReference type="NCBI Taxonomy" id="1819745"/>
    <lineage>
        <taxon>Eukaryota</taxon>
        <taxon>Metazoa</taxon>
        <taxon>Spiralia</taxon>
        <taxon>Lophotrochozoa</taxon>
        <taxon>Mesozoa</taxon>
        <taxon>Orthonectida</taxon>
        <taxon>Rhopaluridae</taxon>
        <taxon>Intoshia</taxon>
    </lineage>
</organism>
<accession>A0A177APV1</accession>
<feature type="non-terminal residue" evidence="2">
    <location>
        <position position="1"/>
    </location>
</feature>
<dbReference type="SUPFAM" id="SSF50939">
    <property type="entry name" value="Sialidases"/>
    <property type="match status" value="1"/>
</dbReference>
<dbReference type="AlphaFoldDB" id="A0A177APV1"/>
<proteinExistence type="predicted"/>